<organism evidence="2 3">
    <name type="scientific">Cupriavidus lacunae</name>
    <dbReference type="NCBI Taxonomy" id="2666307"/>
    <lineage>
        <taxon>Bacteria</taxon>
        <taxon>Pseudomonadati</taxon>
        <taxon>Pseudomonadota</taxon>
        <taxon>Betaproteobacteria</taxon>
        <taxon>Burkholderiales</taxon>
        <taxon>Burkholderiaceae</taxon>
        <taxon>Cupriavidus</taxon>
    </lineage>
</organism>
<dbReference type="EMBL" id="QKWJ01000064">
    <property type="protein sequence ID" value="RDK06383.1"/>
    <property type="molecule type" value="Genomic_DNA"/>
</dbReference>
<keyword evidence="1" id="KW-1133">Transmembrane helix</keyword>
<reference evidence="3" key="1">
    <citation type="submission" date="2018-06" db="EMBL/GenBank/DDBJ databases">
        <authorList>
            <person name="Feng T."/>
            <person name="Jeon C.O."/>
        </authorList>
    </citation>
    <scope>NUCLEOTIDE SEQUENCE [LARGE SCALE GENOMIC DNA]</scope>
    <source>
        <strain evidence="3">S23</strain>
    </source>
</reference>
<gene>
    <name evidence="2" type="ORF">DN412_31680</name>
</gene>
<dbReference type="Proteomes" id="UP000255165">
    <property type="component" value="Unassembled WGS sequence"/>
</dbReference>
<name>A0A370NLB3_9BURK</name>
<protein>
    <submittedName>
        <fullName evidence="2">Uncharacterized protein</fullName>
    </submittedName>
</protein>
<accession>A0A370NLB3</accession>
<feature type="transmembrane region" description="Helical" evidence="1">
    <location>
        <begin position="31"/>
        <end position="51"/>
    </location>
</feature>
<evidence type="ECO:0000313" key="2">
    <source>
        <dbReference type="EMBL" id="RDK06383.1"/>
    </source>
</evidence>
<keyword evidence="3" id="KW-1185">Reference proteome</keyword>
<keyword evidence="1" id="KW-0472">Membrane</keyword>
<evidence type="ECO:0000256" key="1">
    <source>
        <dbReference type="SAM" id="Phobius"/>
    </source>
</evidence>
<proteinExistence type="predicted"/>
<evidence type="ECO:0000313" key="3">
    <source>
        <dbReference type="Proteomes" id="UP000255165"/>
    </source>
</evidence>
<keyword evidence="1" id="KW-0812">Transmembrane</keyword>
<sequence>MLATTIGLCLVGVWLPCSLIAAFLGMQPLPAAYWPLLAAILLGYAGAAFAARRLLARWVPVG</sequence>
<comment type="caution">
    <text evidence="2">The sequence shown here is derived from an EMBL/GenBank/DDBJ whole genome shotgun (WGS) entry which is preliminary data.</text>
</comment>
<dbReference type="AlphaFoldDB" id="A0A370NLB3"/>